<dbReference type="KEGG" id="api:100568758"/>
<protein>
    <submittedName>
        <fullName evidence="2">Uncharacterized protein</fullName>
    </submittedName>
</protein>
<evidence type="ECO:0000313" key="3">
    <source>
        <dbReference type="Proteomes" id="UP000007819"/>
    </source>
</evidence>
<reference evidence="2" key="2">
    <citation type="submission" date="2022-06" db="UniProtKB">
        <authorList>
            <consortium name="EnsemblMetazoa"/>
        </authorList>
    </citation>
    <scope>IDENTIFICATION</scope>
</reference>
<evidence type="ECO:0000313" key="2">
    <source>
        <dbReference type="EnsemblMetazoa" id="XP_008180790.2"/>
    </source>
</evidence>
<accession>A0A8R2F707</accession>
<sequence length="392" mass="46966">MTPYISHKSTFIIFIICINIVSVCLLYQPIKEDPITINQQKFMYLNYLKALNELTDHPNLEKLDVDQYYNSYYNEKYWTMPEVKNENNYDYWKERQINYCNEEYVRQSHFETTYYVGEFGTFMNNLRECLKDSYVFKILKYCCHPNRITTEKPVECLGVLEEGGRNEVTKCFEPFKNEVSKLFGKKPENLKYTYNLEFTKTNLGKRAEIAFGIVTDQEEPNELCDEDFEDLSDNYKKFTGDTTYYDTDTSQSKCLENFEKYNHKKFDEWRSKYNVLKGFNNFKEFSRQIKISLKYLEGLEGKLVNNKKLYDKFHDNPISEDDFRELSTPLPLKHENFYPLYFMRIKFLGYIPVDNHTWKKQMTELNNSHSPNIQRSPFIQGMSGILKSKRTR</sequence>
<keyword evidence="1" id="KW-0812">Transmembrane</keyword>
<keyword evidence="1" id="KW-1133">Transmembrane helix</keyword>
<feature type="transmembrane region" description="Helical" evidence="1">
    <location>
        <begin position="12"/>
        <end position="30"/>
    </location>
</feature>
<reference evidence="3" key="1">
    <citation type="submission" date="2010-06" db="EMBL/GenBank/DDBJ databases">
        <authorList>
            <person name="Jiang H."/>
            <person name="Abraham K."/>
            <person name="Ali S."/>
            <person name="Alsbrooks S.L."/>
            <person name="Anim B.N."/>
            <person name="Anosike U.S."/>
            <person name="Attaway T."/>
            <person name="Bandaranaike D.P."/>
            <person name="Battles P.K."/>
            <person name="Bell S.N."/>
            <person name="Bell A.V."/>
            <person name="Beltran B."/>
            <person name="Bickham C."/>
            <person name="Bustamante Y."/>
            <person name="Caleb T."/>
            <person name="Canada A."/>
            <person name="Cardenas V."/>
            <person name="Carter K."/>
            <person name="Chacko J."/>
            <person name="Chandrabose M.N."/>
            <person name="Chavez D."/>
            <person name="Chavez A."/>
            <person name="Chen L."/>
            <person name="Chu H.-S."/>
            <person name="Claassen K.J."/>
            <person name="Cockrell R."/>
            <person name="Collins M."/>
            <person name="Cooper J.A."/>
            <person name="Cree A."/>
            <person name="Curry S.M."/>
            <person name="Da Y."/>
            <person name="Dao M.D."/>
            <person name="Das B."/>
            <person name="Davila M.-L."/>
            <person name="Davy-Carroll L."/>
            <person name="Denson S."/>
            <person name="Dinh H."/>
            <person name="Ebong V.E."/>
            <person name="Edwards J.R."/>
            <person name="Egan A."/>
            <person name="El-Daye J."/>
            <person name="Escobedo L."/>
            <person name="Fernandez S."/>
            <person name="Fernando P.R."/>
            <person name="Flagg N."/>
            <person name="Forbes L.D."/>
            <person name="Fowler R.G."/>
            <person name="Fu Q."/>
            <person name="Gabisi R.A."/>
            <person name="Ganer J."/>
            <person name="Garbino Pronczuk A."/>
            <person name="Garcia R.M."/>
            <person name="Garner T."/>
            <person name="Garrett T.E."/>
            <person name="Gonzalez D.A."/>
            <person name="Hamid H."/>
            <person name="Hawkins E.S."/>
            <person name="Hirani K."/>
            <person name="Hogues M.E."/>
            <person name="Hollins B."/>
            <person name="Hsiao C.-H."/>
            <person name="Jabil R."/>
            <person name="James M.L."/>
            <person name="Jhangiani S.N."/>
            <person name="Johnson B."/>
            <person name="Johnson Q."/>
            <person name="Joshi V."/>
            <person name="Kalu J.B."/>
            <person name="Kam C."/>
            <person name="Kashfia A."/>
            <person name="Keebler J."/>
            <person name="Kisamo H."/>
            <person name="Kovar C.L."/>
            <person name="Lago L.A."/>
            <person name="Lai C.-Y."/>
            <person name="Laidlaw J."/>
            <person name="Lara F."/>
            <person name="Le T.-K."/>
            <person name="Lee S.L."/>
            <person name="Legall F.H."/>
            <person name="Lemon S.J."/>
            <person name="Lewis L.R."/>
            <person name="Li B."/>
            <person name="Liu Y."/>
            <person name="Liu Y.-S."/>
            <person name="Lopez J."/>
            <person name="Lozado R.J."/>
            <person name="Lu J."/>
            <person name="Madu R.C."/>
            <person name="Maheshwari M."/>
            <person name="Maheshwari R."/>
            <person name="Malloy K."/>
            <person name="Martinez E."/>
            <person name="Mathew T."/>
            <person name="Mercado I.C."/>
            <person name="Mercado C."/>
            <person name="Meyer B."/>
            <person name="Montgomery K."/>
            <person name="Morgan M.B."/>
            <person name="Munidasa M."/>
            <person name="Nazareth L.V."/>
            <person name="Nelson J."/>
            <person name="Ng B.M."/>
            <person name="Nguyen N.B."/>
            <person name="Nguyen P.Q."/>
            <person name="Nguyen T."/>
            <person name="Obregon M."/>
            <person name="Okwuonu G.O."/>
            <person name="Onwere C.G."/>
            <person name="Orozco G."/>
            <person name="Parra A."/>
            <person name="Patel S."/>
            <person name="Patil S."/>
            <person name="Perez A."/>
            <person name="Perez Y."/>
            <person name="Pham C."/>
            <person name="Primus E.L."/>
            <person name="Pu L.-L."/>
            <person name="Puazo M."/>
            <person name="Qin X."/>
            <person name="Quiroz J.B."/>
            <person name="Reese J."/>
            <person name="Richards S."/>
            <person name="Rives C.M."/>
            <person name="Robberts R."/>
            <person name="Ruiz S.J."/>
            <person name="Ruiz M.J."/>
            <person name="Santibanez J."/>
            <person name="Schneider B.W."/>
            <person name="Sisson I."/>
            <person name="Smith M."/>
            <person name="Sodergren E."/>
            <person name="Song X.-Z."/>
            <person name="Song B.B."/>
            <person name="Summersgill H."/>
            <person name="Thelus R."/>
            <person name="Thornton R.D."/>
            <person name="Trejos Z.Y."/>
            <person name="Usmani K."/>
            <person name="Vattathil S."/>
            <person name="Villasana D."/>
            <person name="Walker D.L."/>
            <person name="Wang S."/>
            <person name="Wang K."/>
            <person name="White C.S."/>
            <person name="Williams A.C."/>
            <person name="Williamson J."/>
            <person name="Wilson K."/>
            <person name="Woghiren I.O."/>
            <person name="Woodworth J.R."/>
            <person name="Worley K.C."/>
            <person name="Wright R.A."/>
            <person name="Wu W."/>
            <person name="Young L."/>
            <person name="Zhang L."/>
            <person name="Zhang J."/>
            <person name="Zhu Y."/>
            <person name="Muzny D.M."/>
            <person name="Weinstock G."/>
            <person name="Gibbs R.A."/>
        </authorList>
    </citation>
    <scope>NUCLEOTIDE SEQUENCE [LARGE SCALE GENOMIC DNA]</scope>
    <source>
        <strain evidence="3">LSR1</strain>
    </source>
</reference>
<dbReference type="RefSeq" id="XP_008180790.2">
    <property type="nucleotide sequence ID" value="XM_008182568.3"/>
</dbReference>
<name>A0A8R2F707_ACYPI</name>
<keyword evidence="3" id="KW-1185">Reference proteome</keyword>
<proteinExistence type="predicted"/>
<dbReference type="EnsemblMetazoa" id="XM_008182568.3">
    <property type="protein sequence ID" value="XP_008180790.2"/>
    <property type="gene ID" value="LOC100568758"/>
</dbReference>
<evidence type="ECO:0000256" key="1">
    <source>
        <dbReference type="SAM" id="Phobius"/>
    </source>
</evidence>
<dbReference type="OrthoDB" id="6628200at2759"/>
<keyword evidence="1" id="KW-0472">Membrane</keyword>
<organism evidence="2 3">
    <name type="scientific">Acyrthosiphon pisum</name>
    <name type="common">Pea aphid</name>
    <dbReference type="NCBI Taxonomy" id="7029"/>
    <lineage>
        <taxon>Eukaryota</taxon>
        <taxon>Metazoa</taxon>
        <taxon>Ecdysozoa</taxon>
        <taxon>Arthropoda</taxon>
        <taxon>Hexapoda</taxon>
        <taxon>Insecta</taxon>
        <taxon>Pterygota</taxon>
        <taxon>Neoptera</taxon>
        <taxon>Paraneoptera</taxon>
        <taxon>Hemiptera</taxon>
        <taxon>Sternorrhyncha</taxon>
        <taxon>Aphidomorpha</taxon>
        <taxon>Aphidoidea</taxon>
        <taxon>Aphididae</taxon>
        <taxon>Macrosiphini</taxon>
        <taxon>Acyrthosiphon</taxon>
    </lineage>
</organism>
<dbReference type="GeneID" id="100568758"/>
<dbReference type="AlphaFoldDB" id="A0A8R2F707"/>
<dbReference type="Proteomes" id="UP000007819">
    <property type="component" value="Chromosome A1"/>
</dbReference>